<keyword evidence="1" id="KW-0233">DNA recombination</keyword>
<dbReference type="EC" id="5.6.2.3" evidence="1"/>
<proteinExistence type="inferred from homology"/>
<feature type="compositionally biased region" description="Low complexity" evidence="2">
    <location>
        <begin position="285"/>
        <end position="296"/>
    </location>
</feature>
<comment type="catalytic activity">
    <reaction evidence="1">
        <text>ATP + H2O = ADP + phosphate + H(+)</text>
        <dbReference type="Rhea" id="RHEA:13065"/>
        <dbReference type="ChEBI" id="CHEBI:15377"/>
        <dbReference type="ChEBI" id="CHEBI:15378"/>
        <dbReference type="ChEBI" id="CHEBI:30616"/>
        <dbReference type="ChEBI" id="CHEBI:43474"/>
        <dbReference type="ChEBI" id="CHEBI:456216"/>
        <dbReference type="EC" id="5.6.2.3"/>
    </reaction>
</comment>
<keyword evidence="1" id="KW-0547">Nucleotide-binding</keyword>
<dbReference type="GO" id="GO:0005524">
    <property type="term" value="F:ATP binding"/>
    <property type="evidence" value="ECO:0007669"/>
    <property type="project" value="UniProtKB-KW"/>
</dbReference>
<keyword evidence="1" id="KW-0227">DNA damage</keyword>
<evidence type="ECO:0000256" key="2">
    <source>
        <dbReference type="SAM" id="MobiDB-lite"/>
    </source>
</evidence>
<feature type="domain" description="DNA helicase Pif1-like DEAD-box helicase" evidence="3">
    <location>
        <begin position="197"/>
        <end position="261"/>
    </location>
</feature>
<dbReference type="SUPFAM" id="SSF52540">
    <property type="entry name" value="P-loop containing nucleoside triphosphate hydrolases"/>
    <property type="match status" value="1"/>
</dbReference>
<dbReference type="GO" id="GO:0006310">
    <property type="term" value="P:DNA recombination"/>
    <property type="evidence" value="ECO:0007669"/>
    <property type="project" value="UniProtKB-KW"/>
</dbReference>
<name>N1RY80_FUSC4</name>
<keyword evidence="1" id="KW-0234">DNA repair</keyword>
<dbReference type="AlphaFoldDB" id="N1RY80"/>
<reference evidence="5" key="1">
    <citation type="submission" date="2012-09" db="EMBL/GenBank/DDBJ databases">
        <title>Genome sequencing and comparative transcriptomics of race 1 and race 4 of banana pathogen: Fusarium oxysporum f. sp. cubense.</title>
        <authorList>
            <person name="Fang X."/>
            <person name="Huang J."/>
        </authorList>
    </citation>
    <scope>NUCLEOTIDE SEQUENCE [LARGE SCALE GENOMIC DNA]</scope>
    <source>
        <strain evidence="5">race 4</strain>
    </source>
</reference>
<dbReference type="InterPro" id="IPR027417">
    <property type="entry name" value="P-loop_NTPase"/>
</dbReference>
<dbReference type="STRING" id="1229665.N1RY80"/>
<keyword evidence="1" id="KW-0378">Hydrolase</keyword>
<keyword evidence="1" id="KW-0067">ATP-binding</keyword>
<sequence>MVQQMYQFQETALASEEGLNAAIILNDGLSPPQRTVSSTGTPRQEQLRAIKSQQISLSREREKAFQGMQSWPGATIPIDRATARGGSEDLEQQNGQAATADWMEDTNPSTSIMFGLFTSFCEVRRQVTKSLTLNRRQSIAFWLICRQLDQVRRDEHCTAQLCLFIGGNEGTGKSRVIAAIAELFVSSSAGLRIDGQAKMDWQEKYALIIDEVGMLGARMLYAVNVQLRRLRESTEDFGDIPVIIFCGDFHQFRPVQDKSGQYCSQAQASHAGKATASVSSSKDNTTSPTSCGGSSPWWCPRKKFVPRKIHDYAGS</sequence>
<dbReference type="GO" id="GO:0000723">
    <property type="term" value="P:telomere maintenance"/>
    <property type="evidence" value="ECO:0007669"/>
    <property type="project" value="InterPro"/>
</dbReference>
<keyword evidence="1" id="KW-0347">Helicase</keyword>
<keyword evidence="5" id="KW-1185">Reference proteome</keyword>
<dbReference type="OrthoDB" id="5103340at2759"/>
<dbReference type="Pfam" id="PF05970">
    <property type="entry name" value="PIF1"/>
    <property type="match status" value="1"/>
</dbReference>
<dbReference type="InterPro" id="IPR010285">
    <property type="entry name" value="DNA_helicase_pif1-like_DEAD"/>
</dbReference>
<dbReference type="GO" id="GO:0006281">
    <property type="term" value="P:DNA repair"/>
    <property type="evidence" value="ECO:0007669"/>
    <property type="project" value="UniProtKB-KW"/>
</dbReference>
<reference evidence="5" key="2">
    <citation type="journal article" date="2014" name="PLoS ONE">
        <title>Genome and Transcriptome Analysis of the Fungal Pathogen Fusarium oxysporum f. sp. cubense Causing Banana Vascular Wilt Disease.</title>
        <authorList>
            <person name="Guo L."/>
            <person name="Han L."/>
            <person name="Yang L."/>
            <person name="Zeng H."/>
            <person name="Fan D."/>
            <person name="Zhu Y."/>
            <person name="Feng Y."/>
            <person name="Wang G."/>
            <person name="Peng C."/>
            <person name="Jiang X."/>
            <person name="Zhou D."/>
            <person name="Ni P."/>
            <person name="Liang C."/>
            <person name="Liu L."/>
            <person name="Wang J."/>
            <person name="Mao C."/>
            <person name="Fang X."/>
            <person name="Peng M."/>
            <person name="Huang J."/>
        </authorList>
    </citation>
    <scope>NUCLEOTIDE SEQUENCE [LARGE SCALE GENOMIC DNA]</scope>
    <source>
        <strain evidence="5">race 4</strain>
    </source>
</reference>
<comment type="similarity">
    <text evidence="1">Belongs to the helicase family.</text>
</comment>
<dbReference type="Gene3D" id="3.40.50.300">
    <property type="entry name" value="P-loop containing nucleotide triphosphate hydrolases"/>
    <property type="match status" value="1"/>
</dbReference>
<comment type="cofactor">
    <cofactor evidence="1">
        <name>Mg(2+)</name>
        <dbReference type="ChEBI" id="CHEBI:18420"/>
    </cofactor>
</comment>
<dbReference type="Proteomes" id="UP000016929">
    <property type="component" value="Unassembled WGS sequence"/>
</dbReference>
<dbReference type="GO" id="GO:0016887">
    <property type="term" value="F:ATP hydrolysis activity"/>
    <property type="evidence" value="ECO:0007669"/>
    <property type="project" value="RHEA"/>
</dbReference>
<dbReference type="EMBL" id="KB726472">
    <property type="protein sequence ID" value="EMT69197.1"/>
    <property type="molecule type" value="Genomic_DNA"/>
</dbReference>
<evidence type="ECO:0000313" key="5">
    <source>
        <dbReference type="Proteomes" id="UP000016929"/>
    </source>
</evidence>
<organism evidence="4 5">
    <name type="scientific">Fusarium oxysporum f. sp. cubense (strain race 4)</name>
    <name type="common">Panama disease fungus</name>
    <dbReference type="NCBI Taxonomy" id="2502994"/>
    <lineage>
        <taxon>Eukaryota</taxon>
        <taxon>Fungi</taxon>
        <taxon>Dikarya</taxon>
        <taxon>Ascomycota</taxon>
        <taxon>Pezizomycotina</taxon>
        <taxon>Sordariomycetes</taxon>
        <taxon>Hypocreomycetidae</taxon>
        <taxon>Hypocreales</taxon>
        <taxon>Nectriaceae</taxon>
        <taxon>Fusarium</taxon>
        <taxon>Fusarium oxysporum species complex</taxon>
    </lineage>
</organism>
<protein>
    <recommendedName>
        <fullName evidence="1">ATP-dependent DNA helicase</fullName>
        <ecNumber evidence="1">5.6.2.3</ecNumber>
    </recommendedName>
</protein>
<gene>
    <name evidence="4" type="ORF">FOC4_g10000458</name>
</gene>
<accession>N1RY80</accession>
<feature type="region of interest" description="Disordered" evidence="2">
    <location>
        <begin position="274"/>
        <end position="296"/>
    </location>
</feature>
<dbReference type="HOGENOM" id="CLU_882906_0_0_1"/>
<dbReference type="InterPro" id="IPR051055">
    <property type="entry name" value="PIF1_helicase"/>
</dbReference>
<dbReference type="GO" id="GO:0043139">
    <property type="term" value="F:5'-3' DNA helicase activity"/>
    <property type="evidence" value="ECO:0007669"/>
    <property type="project" value="UniProtKB-EC"/>
</dbReference>
<dbReference type="PANTHER" id="PTHR47642">
    <property type="entry name" value="ATP-DEPENDENT DNA HELICASE"/>
    <property type="match status" value="1"/>
</dbReference>
<evidence type="ECO:0000256" key="1">
    <source>
        <dbReference type="RuleBase" id="RU363044"/>
    </source>
</evidence>
<evidence type="ECO:0000259" key="3">
    <source>
        <dbReference type="Pfam" id="PF05970"/>
    </source>
</evidence>
<evidence type="ECO:0000313" key="4">
    <source>
        <dbReference type="EMBL" id="EMT69197.1"/>
    </source>
</evidence>